<dbReference type="Proteomes" id="UP000789901">
    <property type="component" value="Unassembled WGS sequence"/>
</dbReference>
<reference evidence="1 2" key="1">
    <citation type="submission" date="2021-06" db="EMBL/GenBank/DDBJ databases">
        <authorList>
            <person name="Kallberg Y."/>
            <person name="Tangrot J."/>
            <person name="Rosling A."/>
        </authorList>
    </citation>
    <scope>NUCLEOTIDE SEQUENCE [LARGE SCALE GENOMIC DNA]</scope>
    <source>
        <strain evidence="1 2">120-4 pot B 10/14</strain>
    </source>
</reference>
<comment type="caution">
    <text evidence="1">The sequence shown here is derived from an EMBL/GenBank/DDBJ whole genome shotgun (WGS) entry which is preliminary data.</text>
</comment>
<accession>A0ABN7WR54</accession>
<protein>
    <submittedName>
        <fullName evidence="1">2525_t:CDS:1</fullName>
    </submittedName>
</protein>
<name>A0ABN7WR54_GIGMA</name>
<proteinExistence type="predicted"/>
<organism evidence="1 2">
    <name type="scientific">Gigaspora margarita</name>
    <dbReference type="NCBI Taxonomy" id="4874"/>
    <lineage>
        <taxon>Eukaryota</taxon>
        <taxon>Fungi</taxon>
        <taxon>Fungi incertae sedis</taxon>
        <taxon>Mucoromycota</taxon>
        <taxon>Glomeromycotina</taxon>
        <taxon>Glomeromycetes</taxon>
        <taxon>Diversisporales</taxon>
        <taxon>Gigasporaceae</taxon>
        <taxon>Gigaspora</taxon>
    </lineage>
</organism>
<dbReference type="EMBL" id="CAJVQB010058749">
    <property type="protein sequence ID" value="CAG8838703.1"/>
    <property type="molecule type" value="Genomic_DNA"/>
</dbReference>
<feature type="non-terminal residue" evidence="1">
    <location>
        <position position="1"/>
    </location>
</feature>
<evidence type="ECO:0000313" key="1">
    <source>
        <dbReference type="EMBL" id="CAG8838703.1"/>
    </source>
</evidence>
<gene>
    <name evidence="1" type="ORF">GMARGA_LOCUS34109</name>
</gene>
<sequence>STRVSIYEDIHQVVDMIKSCNAIASQVWIYLLQIEKEDFSDGCSQLALILVNQCHSHEAYSSQRIERRVAEFSTSVPNNRFSSLVFYLSSNESACPGIPRQNRWKMRSRLERLNDETRNLV</sequence>
<keyword evidence="2" id="KW-1185">Reference proteome</keyword>
<feature type="non-terminal residue" evidence="1">
    <location>
        <position position="121"/>
    </location>
</feature>
<evidence type="ECO:0000313" key="2">
    <source>
        <dbReference type="Proteomes" id="UP000789901"/>
    </source>
</evidence>